<evidence type="ECO:0000313" key="2">
    <source>
        <dbReference type="EMBL" id="ETO33741.1"/>
    </source>
</evidence>
<feature type="coiled-coil region" evidence="1">
    <location>
        <begin position="5"/>
        <end position="32"/>
    </location>
</feature>
<comment type="caution">
    <text evidence="2">The sequence shown here is derived from an EMBL/GenBank/DDBJ whole genome shotgun (WGS) entry which is preliminary data.</text>
</comment>
<sequence length="173" mass="20023">MRKDPQQTKNKVEELEQHNQRLESELMEQKQLGIMFANTRVLKKKMRRKIKKIQIEVNTRQNLNPINLHSNNSNDEKSKGETPRILTRIDVMSEINVRSGQEIANMTCPKRKPLITMIMIMIVDCGEEEHPLKGFVAHGLRPSLNTLEGLLKIATLCEYCHKKKLSKIDPTKP</sequence>
<keyword evidence="3" id="KW-1185">Reference proteome</keyword>
<dbReference type="AlphaFoldDB" id="X6P6C9"/>
<accession>X6P6C9</accession>
<evidence type="ECO:0000256" key="1">
    <source>
        <dbReference type="SAM" id="Coils"/>
    </source>
</evidence>
<protein>
    <submittedName>
        <fullName evidence="2">Uncharacterized protein</fullName>
    </submittedName>
</protein>
<evidence type="ECO:0000313" key="3">
    <source>
        <dbReference type="Proteomes" id="UP000023152"/>
    </source>
</evidence>
<gene>
    <name evidence="2" type="ORF">RFI_03362</name>
</gene>
<feature type="non-terminal residue" evidence="2">
    <location>
        <position position="173"/>
    </location>
</feature>
<organism evidence="2 3">
    <name type="scientific">Reticulomyxa filosa</name>
    <dbReference type="NCBI Taxonomy" id="46433"/>
    <lineage>
        <taxon>Eukaryota</taxon>
        <taxon>Sar</taxon>
        <taxon>Rhizaria</taxon>
        <taxon>Retaria</taxon>
        <taxon>Foraminifera</taxon>
        <taxon>Monothalamids</taxon>
        <taxon>Reticulomyxidae</taxon>
        <taxon>Reticulomyxa</taxon>
    </lineage>
</organism>
<dbReference type="EMBL" id="ASPP01003159">
    <property type="protein sequence ID" value="ETO33741.1"/>
    <property type="molecule type" value="Genomic_DNA"/>
</dbReference>
<name>X6P6C9_RETFI</name>
<dbReference type="Proteomes" id="UP000023152">
    <property type="component" value="Unassembled WGS sequence"/>
</dbReference>
<keyword evidence="1" id="KW-0175">Coiled coil</keyword>
<proteinExistence type="predicted"/>
<reference evidence="2 3" key="1">
    <citation type="journal article" date="2013" name="Curr. Biol.">
        <title>The Genome of the Foraminiferan Reticulomyxa filosa.</title>
        <authorList>
            <person name="Glockner G."/>
            <person name="Hulsmann N."/>
            <person name="Schleicher M."/>
            <person name="Noegel A.A."/>
            <person name="Eichinger L."/>
            <person name="Gallinger C."/>
            <person name="Pawlowski J."/>
            <person name="Sierra R."/>
            <person name="Euteneuer U."/>
            <person name="Pillet L."/>
            <person name="Moustafa A."/>
            <person name="Platzer M."/>
            <person name="Groth M."/>
            <person name="Szafranski K."/>
            <person name="Schliwa M."/>
        </authorList>
    </citation>
    <scope>NUCLEOTIDE SEQUENCE [LARGE SCALE GENOMIC DNA]</scope>
</reference>